<reference evidence="1" key="1">
    <citation type="submission" date="2014-09" db="EMBL/GenBank/DDBJ databases">
        <authorList>
            <person name="Magalhaes I.L.F."/>
            <person name="Oliveira U."/>
            <person name="Santos F.R."/>
            <person name="Vidigal T.H.D.A."/>
            <person name="Brescovit A.D."/>
            <person name="Santos A.J."/>
        </authorList>
    </citation>
    <scope>NUCLEOTIDE SEQUENCE</scope>
    <source>
        <tissue evidence="1">Shoot tissue taken approximately 20 cm above the soil surface</tissue>
    </source>
</reference>
<dbReference type="AlphaFoldDB" id="A0A0A9E5L1"/>
<protein>
    <submittedName>
        <fullName evidence="1">ATCHR12</fullName>
    </submittedName>
</protein>
<dbReference type="EMBL" id="GBRH01206623">
    <property type="protein sequence ID" value="JAD91272.1"/>
    <property type="molecule type" value="Transcribed_RNA"/>
</dbReference>
<proteinExistence type="predicted"/>
<reference evidence="1" key="2">
    <citation type="journal article" date="2015" name="Data Brief">
        <title>Shoot transcriptome of the giant reed, Arundo donax.</title>
        <authorList>
            <person name="Barrero R.A."/>
            <person name="Guerrero F.D."/>
            <person name="Moolhuijzen P."/>
            <person name="Goolsby J.A."/>
            <person name="Tidwell J."/>
            <person name="Bellgard S.E."/>
            <person name="Bellgard M.I."/>
        </authorList>
    </citation>
    <scope>NUCLEOTIDE SEQUENCE</scope>
    <source>
        <tissue evidence="1">Shoot tissue taken approximately 20 cm above the soil surface</tissue>
    </source>
</reference>
<name>A0A0A9E5L1_ARUDO</name>
<organism evidence="1">
    <name type="scientific">Arundo donax</name>
    <name type="common">Giant reed</name>
    <name type="synonym">Donax arundinaceus</name>
    <dbReference type="NCBI Taxonomy" id="35708"/>
    <lineage>
        <taxon>Eukaryota</taxon>
        <taxon>Viridiplantae</taxon>
        <taxon>Streptophyta</taxon>
        <taxon>Embryophyta</taxon>
        <taxon>Tracheophyta</taxon>
        <taxon>Spermatophyta</taxon>
        <taxon>Magnoliopsida</taxon>
        <taxon>Liliopsida</taxon>
        <taxon>Poales</taxon>
        <taxon>Poaceae</taxon>
        <taxon>PACMAD clade</taxon>
        <taxon>Arundinoideae</taxon>
        <taxon>Arundineae</taxon>
        <taxon>Arundo</taxon>
    </lineage>
</organism>
<sequence length="31" mass="3687">MMMQMLLVLPMKVNLMQGVDLILLFIPLKRR</sequence>
<accession>A0A0A9E5L1</accession>
<evidence type="ECO:0000313" key="1">
    <source>
        <dbReference type="EMBL" id="JAD91272.1"/>
    </source>
</evidence>